<feature type="compositionally biased region" description="Polar residues" evidence="1">
    <location>
        <begin position="297"/>
        <end position="312"/>
    </location>
</feature>
<feature type="region of interest" description="Disordered" evidence="1">
    <location>
        <begin position="58"/>
        <end position="87"/>
    </location>
</feature>
<evidence type="ECO:0000313" key="3">
    <source>
        <dbReference type="EMBL" id="ELW69060.1"/>
    </source>
</evidence>
<reference evidence="4" key="1">
    <citation type="submission" date="2012-07" db="EMBL/GenBank/DDBJ databases">
        <title>Genome of the Chinese tree shrew, a rising model animal genetically related to primates.</title>
        <authorList>
            <person name="Zhang G."/>
            <person name="Fan Y."/>
            <person name="Yao Y."/>
            <person name="Huang Z."/>
        </authorList>
    </citation>
    <scope>NUCLEOTIDE SEQUENCE [LARGE SCALE GENOMIC DNA]</scope>
</reference>
<feature type="signal peptide" evidence="2">
    <location>
        <begin position="1"/>
        <end position="25"/>
    </location>
</feature>
<gene>
    <name evidence="3" type="ORF">TREES_T100021430</name>
</gene>
<feature type="region of interest" description="Disordered" evidence="1">
    <location>
        <begin position="290"/>
        <end position="320"/>
    </location>
</feature>
<dbReference type="InParanoid" id="L9L1K5"/>
<dbReference type="Proteomes" id="UP000011518">
    <property type="component" value="Unassembled WGS sequence"/>
</dbReference>
<evidence type="ECO:0000313" key="4">
    <source>
        <dbReference type="Proteomes" id="UP000011518"/>
    </source>
</evidence>
<reference evidence="4" key="2">
    <citation type="journal article" date="2013" name="Nat. Commun.">
        <title>Genome of the Chinese tree shrew.</title>
        <authorList>
            <person name="Fan Y."/>
            <person name="Huang Z.Y."/>
            <person name="Cao C.C."/>
            <person name="Chen C.S."/>
            <person name="Chen Y.X."/>
            <person name="Fan D.D."/>
            <person name="He J."/>
            <person name="Hou H.L."/>
            <person name="Hu L."/>
            <person name="Hu X.T."/>
            <person name="Jiang X.T."/>
            <person name="Lai R."/>
            <person name="Lang Y.S."/>
            <person name="Liang B."/>
            <person name="Liao S.G."/>
            <person name="Mu D."/>
            <person name="Ma Y.Y."/>
            <person name="Niu Y.Y."/>
            <person name="Sun X.Q."/>
            <person name="Xia J.Q."/>
            <person name="Xiao J."/>
            <person name="Xiong Z.Q."/>
            <person name="Xu L."/>
            <person name="Yang L."/>
            <person name="Zhang Y."/>
            <person name="Zhao W."/>
            <person name="Zhao X.D."/>
            <person name="Zheng Y.T."/>
            <person name="Zhou J.M."/>
            <person name="Zhu Y.B."/>
            <person name="Zhang G.J."/>
            <person name="Wang J."/>
            <person name="Yao Y.G."/>
        </authorList>
    </citation>
    <scope>NUCLEOTIDE SEQUENCE [LARGE SCALE GENOMIC DNA]</scope>
</reference>
<dbReference type="AlphaFoldDB" id="L9L1K5"/>
<dbReference type="EMBL" id="KB320548">
    <property type="protein sequence ID" value="ELW69060.1"/>
    <property type="molecule type" value="Genomic_DNA"/>
</dbReference>
<feature type="region of interest" description="Disordered" evidence="1">
    <location>
        <begin position="176"/>
        <end position="236"/>
    </location>
</feature>
<name>L9L1K5_TUPCH</name>
<keyword evidence="4" id="KW-1185">Reference proteome</keyword>
<protein>
    <submittedName>
        <fullName evidence="3">Uncharacterized protein</fullName>
    </submittedName>
</protein>
<feature type="chain" id="PRO_5004000367" evidence="2">
    <location>
        <begin position="26"/>
        <end position="320"/>
    </location>
</feature>
<evidence type="ECO:0000256" key="1">
    <source>
        <dbReference type="SAM" id="MobiDB-lite"/>
    </source>
</evidence>
<proteinExistence type="predicted"/>
<sequence>MPSGSAVRPFAWCPALPIPGALLFAAGLLNVPSLGTPAATAPPAGKCGGAVHERALWSGLPSSGDGTVDEDAAAPPEREAAGSTGHACFPQMRDLPHQVLVTVRTPCTPIALRRHSRESEGLGAYRSERHVDTRKLNPTPGCAGRPCAWSPSPHCGSQGRVALSAELCAATSARPLPLIAGPPRHPEVQSGRRPTSASLSVSPTDPAKARPLWQDGRGRSQPHGTGPERRGDEEDHATQPWLRMLCAVWVSVGLTATVAITADMGKAAGAILQVAGGQLRVGKAKGGALGPAEAKFSQPTTGEATQPTTGEATQARRFVT</sequence>
<organism evidence="3 4">
    <name type="scientific">Tupaia chinensis</name>
    <name type="common">Chinese tree shrew</name>
    <name type="synonym">Tupaia belangeri chinensis</name>
    <dbReference type="NCBI Taxonomy" id="246437"/>
    <lineage>
        <taxon>Eukaryota</taxon>
        <taxon>Metazoa</taxon>
        <taxon>Chordata</taxon>
        <taxon>Craniata</taxon>
        <taxon>Vertebrata</taxon>
        <taxon>Euteleostomi</taxon>
        <taxon>Mammalia</taxon>
        <taxon>Eutheria</taxon>
        <taxon>Euarchontoglires</taxon>
        <taxon>Scandentia</taxon>
        <taxon>Tupaiidae</taxon>
        <taxon>Tupaia</taxon>
    </lineage>
</organism>
<feature type="compositionally biased region" description="Polar residues" evidence="1">
    <location>
        <begin position="192"/>
        <end position="203"/>
    </location>
</feature>
<evidence type="ECO:0000256" key="2">
    <source>
        <dbReference type="SAM" id="SignalP"/>
    </source>
</evidence>
<feature type="compositionally biased region" description="Basic and acidic residues" evidence="1">
    <location>
        <begin position="226"/>
        <end position="236"/>
    </location>
</feature>
<keyword evidence="2" id="KW-0732">Signal</keyword>
<accession>L9L1K5</accession>